<accession>X0TZI5</accession>
<reference evidence="1" key="1">
    <citation type="journal article" date="2014" name="Front. Microbiol.">
        <title>High frequency of phylogenetically diverse reductive dehalogenase-homologous genes in deep subseafloor sedimentary metagenomes.</title>
        <authorList>
            <person name="Kawai M."/>
            <person name="Futagami T."/>
            <person name="Toyoda A."/>
            <person name="Takaki Y."/>
            <person name="Nishi S."/>
            <person name="Hori S."/>
            <person name="Arai W."/>
            <person name="Tsubouchi T."/>
            <person name="Morono Y."/>
            <person name="Uchiyama I."/>
            <person name="Ito T."/>
            <person name="Fujiyama A."/>
            <person name="Inagaki F."/>
            <person name="Takami H."/>
        </authorList>
    </citation>
    <scope>NUCLEOTIDE SEQUENCE</scope>
    <source>
        <strain evidence="1">Expedition CK06-06</strain>
    </source>
</reference>
<organism evidence="1">
    <name type="scientific">marine sediment metagenome</name>
    <dbReference type="NCBI Taxonomy" id="412755"/>
    <lineage>
        <taxon>unclassified sequences</taxon>
        <taxon>metagenomes</taxon>
        <taxon>ecological metagenomes</taxon>
    </lineage>
</organism>
<sequence>MPSRDTWIKPTSKFTKLNIETLKIQPKCKFLLKCMRKIKKNKNGCFKYGNLVNFMIKNKDNPLYYTGRGITSVKNVSNYWNYAHSHSTAYIPDFIKMYNLNPVKQKRNKIVNSVVKNYYINFN</sequence>
<gene>
    <name evidence="1" type="ORF">S01H1_29737</name>
</gene>
<dbReference type="AlphaFoldDB" id="X0TZI5"/>
<evidence type="ECO:0000313" key="1">
    <source>
        <dbReference type="EMBL" id="GAF92531.1"/>
    </source>
</evidence>
<proteinExistence type="predicted"/>
<comment type="caution">
    <text evidence="1">The sequence shown here is derived from an EMBL/GenBank/DDBJ whole genome shotgun (WGS) entry which is preliminary data.</text>
</comment>
<name>X0TZI5_9ZZZZ</name>
<dbReference type="EMBL" id="BARS01018266">
    <property type="protein sequence ID" value="GAF92531.1"/>
    <property type="molecule type" value="Genomic_DNA"/>
</dbReference>
<protein>
    <submittedName>
        <fullName evidence="1">Uncharacterized protein</fullName>
    </submittedName>
</protein>